<protein>
    <submittedName>
        <fullName evidence="1">Uncharacterized protein</fullName>
    </submittedName>
</protein>
<reference evidence="1 2" key="1">
    <citation type="submission" date="2015-09" db="EMBL/GenBank/DDBJ databases">
        <title>Genome announcement of multiple Pseudomonas syringae strains.</title>
        <authorList>
            <person name="Thakur S."/>
            <person name="Wang P.W."/>
            <person name="Gong Y."/>
            <person name="Weir B.S."/>
            <person name="Guttman D.S."/>
        </authorList>
    </citation>
    <scope>NUCLEOTIDE SEQUENCE [LARGE SCALE GENOMIC DNA]</scope>
    <source>
        <strain evidence="1 2">ICMP17001</strain>
    </source>
</reference>
<evidence type="ECO:0000313" key="2">
    <source>
        <dbReference type="Proteomes" id="UP000051335"/>
    </source>
</evidence>
<dbReference type="EMBL" id="LJQC01000614">
    <property type="protein sequence ID" value="KPW97286.1"/>
    <property type="molecule type" value="Genomic_DNA"/>
</dbReference>
<comment type="caution">
    <text evidence="1">The sequence shown here is derived from an EMBL/GenBank/DDBJ whole genome shotgun (WGS) entry which is preliminary data.</text>
</comment>
<gene>
    <name evidence="1" type="ORF">ALO75_05366</name>
</gene>
<dbReference type="AlphaFoldDB" id="A0A0N8R685"/>
<name>A0A0N8R685_9PSED</name>
<accession>A0A0N8R685</accession>
<dbReference type="Proteomes" id="UP000051335">
    <property type="component" value="Unassembled WGS sequence"/>
</dbReference>
<proteinExistence type="predicted"/>
<keyword evidence="2" id="KW-1185">Reference proteome</keyword>
<organism evidence="1 2">
    <name type="scientific">Pseudomonas syringae pv. coryli</name>
    <dbReference type="NCBI Taxonomy" id="317659"/>
    <lineage>
        <taxon>Bacteria</taxon>
        <taxon>Pseudomonadati</taxon>
        <taxon>Pseudomonadota</taxon>
        <taxon>Gammaproteobacteria</taxon>
        <taxon>Pseudomonadales</taxon>
        <taxon>Pseudomonadaceae</taxon>
        <taxon>Pseudomonas</taxon>
    </lineage>
</organism>
<evidence type="ECO:0000313" key="1">
    <source>
        <dbReference type="EMBL" id="KPW97286.1"/>
    </source>
</evidence>
<sequence>MRAQCFEYFFQRVRGVRVIHDHQRLVGTTQTLHASDRAFEFRQRLENFVQRVIQAQQRADRSQHVAQVETAQQAAAQEVLALRRDQRGTHAIVIELRIAAIQVGRAVQLAVGDQARLLFDSGQFTAEIVIQVDHPAFQIGPCEQLRLGGSVGLHGAVIIQMVAGQIGQHRHIKGQRRSASLIKTVGGDFHRHCARAGLSQVGQRCLHGNRIRRGVAAALQRTVETGAQRTDDPAALAEGIKRLSHQLGHAGLAVGAGNTHQIQTAARIAIEATRDRGQLRGEPFYRNQRHVSDRQNDRPFDFIGYGSCATLERVGDVRAAIDLDARHCQKQVARTHIAAVESQLANQRIAVGVSEKLAQIKGHQPRPPLAAGAALTCSGGARLSGVTFIRRNVPDMTLLNTGAETRPP</sequence>